<sequence length="75" mass="8920">MQKGPPLLLKKIILLVKCHLYQVIRDHTVLSHLSILLKETKGLQLVLMFTLILQLEAKYLILVYQVRRFYMEQQN</sequence>
<protein>
    <submittedName>
        <fullName evidence="2">Uncharacterized protein</fullName>
    </submittedName>
</protein>
<keyword evidence="1" id="KW-0812">Transmembrane</keyword>
<feature type="transmembrane region" description="Helical" evidence="1">
    <location>
        <begin position="43"/>
        <end position="64"/>
    </location>
</feature>
<accession>A0AAF0TGY1</accession>
<organism evidence="2 3">
    <name type="scientific">Solanum verrucosum</name>
    <dbReference type="NCBI Taxonomy" id="315347"/>
    <lineage>
        <taxon>Eukaryota</taxon>
        <taxon>Viridiplantae</taxon>
        <taxon>Streptophyta</taxon>
        <taxon>Embryophyta</taxon>
        <taxon>Tracheophyta</taxon>
        <taxon>Spermatophyta</taxon>
        <taxon>Magnoliopsida</taxon>
        <taxon>eudicotyledons</taxon>
        <taxon>Gunneridae</taxon>
        <taxon>Pentapetalae</taxon>
        <taxon>asterids</taxon>
        <taxon>lamiids</taxon>
        <taxon>Solanales</taxon>
        <taxon>Solanaceae</taxon>
        <taxon>Solanoideae</taxon>
        <taxon>Solaneae</taxon>
        <taxon>Solanum</taxon>
    </lineage>
</organism>
<evidence type="ECO:0000313" key="3">
    <source>
        <dbReference type="Proteomes" id="UP001234989"/>
    </source>
</evidence>
<keyword evidence="3" id="KW-1185">Reference proteome</keyword>
<dbReference type="EMBL" id="CP133614">
    <property type="protein sequence ID" value="WMV18429.1"/>
    <property type="molecule type" value="Genomic_DNA"/>
</dbReference>
<keyword evidence="1" id="KW-1133">Transmembrane helix</keyword>
<proteinExistence type="predicted"/>
<name>A0AAF0TGY1_SOLVR</name>
<keyword evidence="1" id="KW-0472">Membrane</keyword>
<reference evidence="2" key="1">
    <citation type="submission" date="2023-08" db="EMBL/GenBank/DDBJ databases">
        <title>A de novo genome assembly of Solanum verrucosum Schlechtendal, a Mexican diploid species geographically isolated from the other diploid A-genome species in potato relatives.</title>
        <authorList>
            <person name="Hosaka K."/>
        </authorList>
    </citation>
    <scope>NUCLEOTIDE SEQUENCE</scope>
    <source>
        <tissue evidence="2">Young leaves</tissue>
    </source>
</reference>
<evidence type="ECO:0000256" key="1">
    <source>
        <dbReference type="SAM" id="Phobius"/>
    </source>
</evidence>
<evidence type="ECO:0000313" key="2">
    <source>
        <dbReference type="EMBL" id="WMV18429.1"/>
    </source>
</evidence>
<dbReference type="AlphaFoldDB" id="A0AAF0TGY1"/>
<gene>
    <name evidence="2" type="ORF">MTR67_011814</name>
</gene>
<dbReference type="Proteomes" id="UP001234989">
    <property type="component" value="Chromosome 3"/>
</dbReference>